<feature type="transmembrane region" description="Helical" evidence="1">
    <location>
        <begin position="12"/>
        <end position="33"/>
    </location>
</feature>
<evidence type="ECO:0000256" key="1">
    <source>
        <dbReference type="SAM" id="Phobius"/>
    </source>
</evidence>
<reference evidence="3" key="1">
    <citation type="submission" date="2017-02" db="EMBL/GenBank/DDBJ databases">
        <authorList>
            <person name="Varghese N."/>
            <person name="Submissions S."/>
        </authorList>
    </citation>
    <scope>NUCLEOTIDE SEQUENCE [LARGE SCALE GENOMIC DNA]</scope>
    <source>
        <strain evidence="3">ATCC 700200</strain>
    </source>
</reference>
<protein>
    <submittedName>
        <fullName evidence="2">Uncharacterized protein</fullName>
    </submittedName>
</protein>
<dbReference type="EMBL" id="FUYE01000018">
    <property type="protein sequence ID" value="SKB05312.1"/>
    <property type="molecule type" value="Genomic_DNA"/>
</dbReference>
<accession>A0A1T4YU72</accession>
<proteinExistence type="predicted"/>
<dbReference type="OrthoDB" id="185610at2"/>
<keyword evidence="1" id="KW-0812">Transmembrane</keyword>
<dbReference type="Proteomes" id="UP000190774">
    <property type="component" value="Unassembled WGS sequence"/>
</dbReference>
<gene>
    <name evidence="2" type="ORF">SAMN02745166_04229</name>
</gene>
<evidence type="ECO:0000313" key="3">
    <source>
        <dbReference type="Proteomes" id="UP000190774"/>
    </source>
</evidence>
<name>A0A1T4YU72_9BACT</name>
<keyword evidence="1" id="KW-0472">Membrane</keyword>
<keyword evidence="3" id="KW-1185">Reference proteome</keyword>
<feature type="transmembrane region" description="Helical" evidence="1">
    <location>
        <begin position="45"/>
        <end position="73"/>
    </location>
</feature>
<dbReference type="AlphaFoldDB" id="A0A1T4YU72"/>
<dbReference type="STRING" id="48467.SAMN02745166_04229"/>
<organism evidence="2 3">
    <name type="scientific">Prosthecobacter debontii</name>
    <dbReference type="NCBI Taxonomy" id="48467"/>
    <lineage>
        <taxon>Bacteria</taxon>
        <taxon>Pseudomonadati</taxon>
        <taxon>Verrucomicrobiota</taxon>
        <taxon>Verrucomicrobiia</taxon>
        <taxon>Verrucomicrobiales</taxon>
        <taxon>Verrucomicrobiaceae</taxon>
        <taxon>Prosthecobacter</taxon>
    </lineage>
</organism>
<dbReference type="RefSeq" id="WP_078815383.1">
    <property type="nucleotide sequence ID" value="NZ_FUYE01000018.1"/>
</dbReference>
<sequence>MNNSTSVPSPRWWLAPLVFTIGLIIALAIVWQASEIAREVLAKAVMMIVGALSTPFILETTVALFGLCIVIAINQWRLNKEGDGWVYLAQTEPDAASVAAGAETPAKRLDPVVMTTPLDQSTDLHARLAMIEGYLDLGLTQEAQDHLQQLSADERQDPRVSAIQSRLG</sequence>
<keyword evidence="1" id="KW-1133">Transmembrane helix</keyword>
<evidence type="ECO:0000313" key="2">
    <source>
        <dbReference type="EMBL" id="SKB05312.1"/>
    </source>
</evidence>